<dbReference type="InterPro" id="IPR003594">
    <property type="entry name" value="HATPase_dom"/>
</dbReference>
<organism evidence="15">
    <name type="scientific">hydrothermal vent metagenome</name>
    <dbReference type="NCBI Taxonomy" id="652676"/>
    <lineage>
        <taxon>unclassified sequences</taxon>
        <taxon>metagenomes</taxon>
        <taxon>ecological metagenomes</taxon>
    </lineage>
</organism>
<accession>A0A3B0U285</accession>
<dbReference type="PANTHER" id="PTHR45436">
    <property type="entry name" value="SENSOR HISTIDINE KINASE YKOH"/>
    <property type="match status" value="1"/>
</dbReference>
<dbReference type="Pfam" id="PF13756">
    <property type="entry name" value="Stimulus_sens_1"/>
    <property type="match status" value="1"/>
</dbReference>
<evidence type="ECO:0000256" key="8">
    <source>
        <dbReference type="ARBA" id="ARBA00022989"/>
    </source>
</evidence>
<dbReference type="CDD" id="cd00082">
    <property type="entry name" value="HisKA"/>
    <property type="match status" value="1"/>
</dbReference>
<keyword evidence="9" id="KW-0902">Two-component regulatory system</keyword>
<keyword evidence="8 12" id="KW-1133">Transmembrane helix</keyword>
<dbReference type="CDD" id="cd06225">
    <property type="entry name" value="HAMP"/>
    <property type="match status" value="1"/>
</dbReference>
<feature type="compositionally biased region" description="Basic and acidic residues" evidence="11">
    <location>
        <begin position="1"/>
        <end position="18"/>
    </location>
</feature>
<dbReference type="EMBL" id="UOEO01000145">
    <property type="protein sequence ID" value="VAW20712.1"/>
    <property type="molecule type" value="Genomic_DNA"/>
</dbReference>
<evidence type="ECO:0000313" key="15">
    <source>
        <dbReference type="EMBL" id="VAW20712.1"/>
    </source>
</evidence>
<dbReference type="InterPro" id="IPR004358">
    <property type="entry name" value="Sig_transdc_His_kin-like_C"/>
</dbReference>
<dbReference type="PROSITE" id="PS50109">
    <property type="entry name" value="HIS_KIN"/>
    <property type="match status" value="1"/>
</dbReference>
<evidence type="ECO:0000259" key="14">
    <source>
        <dbReference type="PROSITE" id="PS50885"/>
    </source>
</evidence>
<keyword evidence="7 15" id="KW-0418">Kinase</keyword>
<dbReference type="InterPro" id="IPR036097">
    <property type="entry name" value="HisK_dim/P_sf"/>
</dbReference>
<evidence type="ECO:0000256" key="11">
    <source>
        <dbReference type="SAM" id="MobiDB-lite"/>
    </source>
</evidence>
<dbReference type="AlphaFoldDB" id="A0A3B0U285"/>
<dbReference type="SUPFAM" id="SSF47384">
    <property type="entry name" value="Homodimeric domain of signal transducing histidine kinase"/>
    <property type="match status" value="1"/>
</dbReference>
<dbReference type="InterPro" id="IPR003661">
    <property type="entry name" value="HisK_dim/P_dom"/>
</dbReference>
<evidence type="ECO:0000256" key="1">
    <source>
        <dbReference type="ARBA" id="ARBA00000085"/>
    </source>
</evidence>
<dbReference type="GO" id="GO:0016020">
    <property type="term" value="C:membrane"/>
    <property type="evidence" value="ECO:0007669"/>
    <property type="project" value="UniProtKB-SubCell"/>
</dbReference>
<gene>
    <name evidence="15" type="ORF">MNBD_ALPHA12-2141</name>
</gene>
<dbReference type="GO" id="GO:0000155">
    <property type="term" value="F:phosphorelay sensor kinase activity"/>
    <property type="evidence" value="ECO:0007669"/>
    <property type="project" value="InterPro"/>
</dbReference>
<feature type="region of interest" description="Disordered" evidence="11">
    <location>
        <begin position="1"/>
        <end position="23"/>
    </location>
</feature>
<feature type="transmembrane region" description="Helical" evidence="12">
    <location>
        <begin position="59"/>
        <end position="78"/>
    </location>
</feature>
<keyword evidence="5 15" id="KW-0808">Transferase</keyword>
<dbReference type="PRINTS" id="PR00344">
    <property type="entry name" value="BCTRLSENSOR"/>
</dbReference>
<evidence type="ECO:0000256" key="5">
    <source>
        <dbReference type="ARBA" id="ARBA00022679"/>
    </source>
</evidence>
<dbReference type="Pfam" id="PF00672">
    <property type="entry name" value="HAMP"/>
    <property type="match status" value="1"/>
</dbReference>
<dbReference type="EC" id="2.7.13.3" evidence="3"/>
<evidence type="ECO:0000256" key="2">
    <source>
        <dbReference type="ARBA" id="ARBA00004370"/>
    </source>
</evidence>
<dbReference type="SMART" id="SM00387">
    <property type="entry name" value="HATPase_c"/>
    <property type="match status" value="1"/>
</dbReference>
<evidence type="ECO:0000256" key="4">
    <source>
        <dbReference type="ARBA" id="ARBA00022553"/>
    </source>
</evidence>
<proteinExistence type="predicted"/>
<dbReference type="SMART" id="SM00304">
    <property type="entry name" value="HAMP"/>
    <property type="match status" value="1"/>
</dbReference>
<dbReference type="PROSITE" id="PS50885">
    <property type="entry name" value="HAMP"/>
    <property type="match status" value="1"/>
</dbReference>
<dbReference type="InterPro" id="IPR003660">
    <property type="entry name" value="HAMP_dom"/>
</dbReference>
<dbReference type="Gene3D" id="1.10.287.130">
    <property type="match status" value="1"/>
</dbReference>
<dbReference type="Gene3D" id="6.10.340.10">
    <property type="match status" value="1"/>
</dbReference>
<dbReference type="SUPFAM" id="SSF55874">
    <property type="entry name" value="ATPase domain of HSP90 chaperone/DNA topoisomerase II/histidine kinase"/>
    <property type="match status" value="1"/>
</dbReference>
<dbReference type="Gene3D" id="3.30.565.10">
    <property type="entry name" value="Histidine kinase-like ATPase, C-terminal domain"/>
    <property type="match status" value="1"/>
</dbReference>
<dbReference type="InterPro" id="IPR025919">
    <property type="entry name" value="Stimulus_sens_dom"/>
</dbReference>
<evidence type="ECO:0000256" key="9">
    <source>
        <dbReference type="ARBA" id="ARBA00023012"/>
    </source>
</evidence>
<feature type="domain" description="HAMP" evidence="14">
    <location>
        <begin position="311"/>
        <end position="366"/>
    </location>
</feature>
<keyword evidence="4" id="KW-0597">Phosphoprotein</keyword>
<reference evidence="15" key="1">
    <citation type="submission" date="2018-06" db="EMBL/GenBank/DDBJ databases">
        <authorList>
            <person name="Zhirakovskaya E."/>
        </authorList>
    </citation>
    <scope>NUCLEOTIDE SEQUENCE</scope>
</reference>
<name>A0A3B0U285_9ZZZZ</name>
<evidence type="ECO:0000256" key="6">
    <source>
        <dbReference type="ARBA" id="ARBA00022692"/>
    </source>
</evidence>
<evidence type="ECO:0000256" key="3">
    <source>
        <dbReference type="ARBA" id="ARBA00012438"/>
    </source>
</evidence>
<dbReference type="InterPro" id="IPR036890">
    <property type="entry name" value="HATPase_C_sf"/>
</dbReference>
<evidence type="ECO:0000256" key="12">
    <source>
        <dbReference type="SAM" id="Phobius"/>
    </source>
</evidence>
<keyword evidence="10 12" id="KW-0472">Membrane</keyword>
<feature type="transmembrane region" description="Helical" evidence="12">
    <location>
        <begin position="294"/>
        <end position="314"/>
    </location>
</feature>
<dbReference type="Pfam" id="PF02518">
    <property type="entry name" value="HATPase_c"/>
    <property type="match status" value="1"/>
</dbReference>
<comment type="subcellular location">
    <subcellularLocation>
        <location evidence="2">Membrane</location>
    </subcellularLocation>
</comment>
<dbReference type="PANTHER" id="PTHR45436:SF5">
    <property type="entry name" value="SENSOR HISTIDINE KINASE TRCS"/>
    <property type="match status" value="1"/>
</dbReference>
<dbReference type="InterPro" id="IPR050428">
    <property type="entry name" value="TCS_sensor_his_kinase"/>
</dbReference>
<keyword evidence="6 12" id="KW-0812">Transmembrane</keyword>
<evidence type="ECO:0000256" key="7">
    <source>
        <dbReference type="ARBA" id="ARBA00022777"/>
    </source>
</evidence>
<dbReference type="Pfam" id="PF00512">
    <property type="entry name" value="HisKA"/>
    <property type="match status" value="1"/>
</dbReference>
<evidence type="ECO:0000256" key="10">
    <source>
        <dbReference type="ARBA" id="ARBA00023136"/>
    </source>
</evidence>
<protein>
    <recommendedName>
        <fullName evidence="3">histidine kinase</fullName>
        <ecNumber evidence="3">2.7.13.3</ecNumber>
    </recommendedName>
</protein>
<dbReference type="SMART" id="SM00388">
    <property type="entry name" value="HisKA"/>
    <property type="match status" value="1"/>
</dbReference>
<evidence type="ECO:0000259" key="13">
    <source>
        <dbReference type="PROSITE" id="PS50109"/>
    </source>
</evidence>
<dbReference type="InterPro" id="IPR005467">
    <property type="entry name" value="His_kinase_dom"/>
</dbReference>
<dbReference type="InterPro" id="IPR025908">
    <property type="entry name" value="Sensor_TM1"/>
</dbReference>
<dbReference type="Pfam" id="PF13755">
    <property type="entry name" value="Sensor_TM1"/>
    <property type="match status" value="1"/>
</dbReference>
<comment type="catalytic activity">
    <reaction evidence="1">
        <text>ATP + protein L-histidine = ADP + protein N-phospho-L-histidine.</text>
        <dbReference type="EC" id="2.7.13.3"/>
    </reaction>
</comment>
<feature type="domain" description="Histidine kinase" evidence="13">
    <location>
        <begin position="374"/>
        <end position="591"/>
    </location>
</feature>
<sequence>MAVSDKQIDSRKNKDRQKGARRTRAAKTNWRLWRYAKLAFIRISRFLGATIFSSLTRRIVVLNLAALLALVTGIFFLNQWRAGLIEARVQSLRIQGQIISAAIAASATVNSDVISVNPDRLLEFQPNNSVSPLSFYDPSLEFPISPERVAPLLRNLVTPTRTRARIYDKDGFLLLDSSSIYLSGEVIGKPKLEKPKPFFLTELAYRLLAWVPGDKFPLYQEYGASEGTRYSEVGAALNGEPADIVRVDKDGQLIVSVAVPVRRLRAIVGALLLSTKPGEIDAIVAAERLGVLRIALVAAIVTTLLSFILAGTIAEPMRRLSAAAERVQASMSARAEIPDYTARSDEIGHLSGALRSMTAALFNRIEAIESFAADVAHELKNPLTSLRSAVETLPLAKNQKDRDRLTAIIQHDVRRLDRLISDISNASRLDAELARDSNEIVDLFEIAQTMVSMHQDTAAKRNVSISIYSSGDHEPLVVGQDSRLAQVISNLIDNAVSFSPAGGQVSVSVIVENSNVMLKVSDQGQGIFGDPQHIFERFYTDRPASENFGDHSGLGLSISRQIVEAHKGTIKACNRDGQSGAVFCVILPRATA</sequence>